<organism evidence="1 2">
    <name type="scientific">Phytobacter diazotrophicus</name>
    <dbReference type="NCBI Taxonomy" id="395631"/>
    <lineage>
        <taxon>Bacteria</taxon>
        <taxon>Pseudomonadati</taxon>
        <taxon>Pseudomonadota</taxon>
        <taxon>Gammaproteobacteria</taxon>
        <taxon>Enterobacterales</taxon>
        <taxon>Enterobacteriaceae</taxon>
        <taxon>Phytobacter</taxon>
    </lineage>
</organism>
<gene>
    <name evidence="1" type="ORF">PDTA9734_24500</name>
</gene>
<proteinExistence type="predicted"/>
<dbReference type="Proteomes" id="UP001320460">
    <property type="component" value="Chromosome"/>
</dbReference>
<evidence type="ECO:0000313" key="1">
    <source>
        <dbReference type="EMBL" id="BDD50963.1"/>
    </source>
</evidence>
<keyword evidence="2" id="KW-1185">Reference proteome</keyword>
<name>A0ABM7VVT5_9ENTR</name>
<dbReference type="RefSeq" id="WP_125124586.1">
    <property type="nucleotide sequence ID" value="NZ_AP025334.1"/>
</dbReference>
<dbReference type="Pfam" id="PF11367">
    <property type="entry name" value="Tail_completion_gp17"/>
    <property type="match status" value="1"/>
</dbReference>
<evidence type="ECO:0008006" key="3">
    <source>
        <dbReference type="Google" id="ProtNLM"/>
    </source>
</evidence>
<reference evidence="1 2" key="1">
    <citation type="submission" date="2021-12" db="EMBL/GenBank/DDBJ databases">
        <title>Complete genome sequence of Phytobacter diazotrophicus TA9734.</title>
        <authorList>
            <person name="Kubota H."/>
            <person name="Nakayama Y."/>
            <person name="Ariyoshi T."/>
        </authorList>
    </citation>
    <scope>NUCLEOTIDE SEQUENCE [LARGE SCALE GENOMIC DNA]</scope>
    <source>
        <strain evidence="1 2">TA9734</strain>
    </source>
</reference>
<evidence type="ECO:0000313" key="2">
    <source>
        <dbReference type="Proteomes" id="UP001320460"/>
    </source>
</evidence>
<sequence length="115" mass="12377">MTEATIYALIGALADGQVYPYVVPLNAQGEPAVSPPWVVFSLPTDAMADALCGQAESTVSVQVDVYSLDLDEAREIRDQALASLSVLGLENINKFPLYEPETRLHRASLEASVIV</sequence>
<dbReference type="InterPro" id="IPR021508">
    <property type="entry name" value="Gp17-like"/>
</dbReference>
<accession>A0ABM7VVT5</accession>
<dbReference type="EMBL" id="AP025334">
    <property type="protein sequence ID" value="BDD50963.1"/>
    <property type="molecule type" value="Genomic_DNA"/>
</dbReference>
<protein>
    <recommendedName>
        <fullName evidence="3">DUF3168 domain-containing protein</fullName>
    </recommendedName>
</protein>